<reference evidence="2 5" key="3">
    <citation type="submission" date="2020-01" db="EMBL/GenBank/DDBJ databases">
        <title>Draft genome sequence of Aspergillus lentulus IFM 60648.</title>
        <authorList>
            <person name="Takahashi H."/>
            <person name="Yaguchi T."/>
        </authorList>
    </citation>
    <scope>NUCLEOTIDE SEQUENCE [LARGE SCALE GENOMIC DNA]</scope>
    <source>
        <strain evidence="2 5">IFM 60648</strain>
    </source>
</reference>
<dbReference type="SUPFAM" id="SSF48403">
    <property type="entry name" value="Ankyrin repeat"/>
    <property type="match status" value="1"/>
</dbReference>
<sequence>MPETVTGKGLSQLPNDPDVMAAGLEYRDSNPLHEATIGGHLEIVQRLIDPVFSLDEKGPNVQIARILLETGADPTRLDVTDAEEIHAVSRETRAGFMTAAYWNAVEVLQLLIDRLLPSNHISPREWEQAVGHAAAEPPCKITQDSSAAAAYCLWDEHEMMLRAEAVLWEAQIQVIRLLLARCANPNWMRRDSPWTRLILHSAFLTA</sequence>
<dbReference type="AlphaFoldDB" id="A0AAN4TCG8"/>
<protein>
    <submittedName>
        <fullName evidence="1">Uncharacterized protein</fullName>
    </submittedName>
</protein>
<dbReference type="Gene3D" id="1.25.40.20">
    <property type="entry name" value="Ankyrin repeat-containing domain"/>
    <property type="match status" value="1"/>
</dbReference>
<evidence type="ECO:0000313" key="1">
    <source>
        <dbReference type="EMBL" id="GAQ09155.1"/>
    </source>
</evidence>
<reference evidence="3" key="4">
    <citation type="submission" date="2020-04" db="EMBL/GenBank/DDBJ databases">
        <authorList>
            <person name="Santos R.A.C."/>
            <person name="Steenwyk J.L."/>
            <person name="Rivero-Menendez O."/>
            <person name="Mead M.E."/>
            <person name="Silva L.P."/>
            <person name="Bastos R.W."/>
            <person name="Alastruey-Izquierdo A."/>
            <person name="Goldman G.H."/>
            <person name="Rokas A."/>
        </authorList>
    </citation>
    <scope>NUCLEOTIDE SEQUENCE</scope>
    <source>
        <strain evidence="3">CNM-CM8927</strain>
    </source>
</reference>
<keyword evidence="5" id="KW-1185">Reference proteome</keyword>
<name>A0AAN4TCG8_ASPLE</name>
<dbReference type="Proteomes" id="UP000649114">
    <property type="component" value="Unassembled WGS sequence"/>
</dbReference>
<evidence type="ECO:0000313" key="5">
    <source>
        <dbReference type="Proteomes" id="UP000465220"/>
    </source>
</evidence>
<dbReference type="EMBL" id="BLKI01000041">
    <property type="protein sequence ID" value="GFF83506.1"/>
    <property type="molecule type" value="Genomic_DNA"/>
</dbReference>
<dbReference type="EMBL" id="BCLY01000012">
    <property type="protein sequence ID" value="GAQ09155.1"/>
    <property type="molecule type" value="Genomic_DNA"/>
</dbReference>
<dbReference type="Proteomes" id="UP000051487">
    <property type="component" value="Unassembled WGS sequence"/>
</dbReference>
<evidence type="ECO:0000313" key="4">
    <source>
        <dbReference type="Proteomes" id="UP000051487"/>
    </source>
</evidence>
<dbReference type="InterPro" id="IPR002110">
    <property type="entry name" value="Ankyrin_rpt"/>
</dbReference>
<dbReference type="EMBL" id="JAAAPU010000297">
    <property type="protein sequence ID" value="KAF4199783.1"/>
    <property type="molecule type" value="Genomic_DNA"/>
</dbReference>
<evidence type="ECO:0000313" key="3">
    <source>
        <dbReference type="EMBL" id="KAF4199783.1"/>
    </source>
</evidence>
<evidence type="ECO:0000313" key="2">
    <source>
        <dbReference type="EMBL" id="GFF83506.1"/>
    </source>
</evidence>
<gene>
    <name evidence="1" type="ORF">ALT_6476</name>
    <name evidence="3" type="ORF">CNMCM8927_004783</name>
    <name evidence="2" type="ORF">IFM60648_06716</name>
</gene>
<dbReference type="InterPro" id="IPR036770">
    <property type="entry name" value="Ankyrin_rpt-contain_sf"/>
</dbReference>
<reference evidence="1 4" key="1">
    <citation type="submission" date="2015-11" db="EMBL/GenBank/DDBJ databases">
        <title>Aspergillus lentulus strain IFM 54703T.</title>
        <authorList>
            <person name="Kusuya Y."/>
            <person name="Sakai K."/>
            <person name="Kamei K."/>
            <person name="Takahashi H."/>
            <person name="Yaguchi T."/>
        </authorList>
    </citation>
    <scope>NUCLEOTIDE SEQUENCE [LARGE SCALE GENOMIC DNA]</scope>
    <source>
        <strain evidence="1 4">IFM 54703</strain>
    </source>
</reference>
<reference evidence="3" key="2">
    <citation type="journal article" date="2020" name="bioRxiv">
        <title>Genomic and phenotypic heterogeneity of clinical isolates of the human pathogens Aspergillus fumigatus, Aspergillus lentulus and Aspergillus fumigatiaffinis.</title>
        <authorList>
            <person name="dos Santos R.A.C."/>
            <person name="Steenwyk J.L."/>
            <person name="Rivero-Menendez O."/>
            <person name="Mead M.E."/>
            <person name="Silva L.P."/>
            <person name="Bastos R.W."/>
            <person name="Alastruey-Izquierdo A."/>
            <person name="Goldman G.H."/>
            <person name="Rokas A."/>
        </authorList>
    </citation>
    <scope>NUCLEOTIDE SEQUENCE</scope>
    <source>
        <strain evidence="3">CNM-CM8927</strain>
    </source>
</reference>
<dbReference type="Proteomes" id="UP000465220">
    <property type="component" value="Unassembled WGS sequence"/>
</dbReference>
<accession>A0AAN4TCG8</accession>
<proteinExistence type="predicted"/>
<comment type="caution">
    <text evidence="1">The sequence shown here is derived from an EMBL/GenBank/DDBJ whole genome shotgun (WGS) entry which is preliminary data.</text>
</comment>
<organism evidence="1 4">
    <name type="scientific">Aspergillus lentulus</name>
    <dbReference type="NCBI Taxonomy" id="293939"/>
    <lineage>
        <taxon>Eukaryota</taxon>
        <taxon>Fungi</taxon>
        <taxon>Dikarya</taxon>
        <taxon>Ascomycota</taxon>
        <taxon>Pezizomycotina</taxon>
        <taxon>Eurotiomycetes</taxon>
        <taxon>Eurotiomycetidae</taxon>
        <taxon>Eurotiales</taxon>
        <taxon>Aspergillaceae</taxon>
        <taxon>Aspergillus</taxon>
        <taxon>Aspergillus subgen. Fumigati</taxon>
    </lineage>
</organism>
<dbReference type="Pfam" id="PF00023">
    <property type="entry name" value="Ank"/>
    <property type="match status" value="1"/>
</dbReference>